<dbReference type="Gene3D" id="3.90.480.10">
    <property type="entry name" value="Sulfite Reductase Hemoprotein,Domain 2"/>
    <property type="match status" value="1"/>
</dbReference>
<dbReference type="NCBIfam" id="TIGR02435">
    <property type="entry name" value="CobG"/>
    <property type="match status" value="1"/>
</dbReference>
<dbReference type="InterPro" id="IPR036136">
    <property type="entry name" value="Nit/Sulf_reduc_fer-like_dom_sf"/>
</dbReference>
<dbReference type="EC" id="1.7.7.1" evidence="10"/>
<dbReference type="GO" id="GO:0051539">
    <property type="term" value="F:4 iron, 4 sulfur cluster binding"/>
    <property type="evidence" value="ECO:0007669"/>
    <property type="project" value="UniProtKB-KW"/>
</dbReference>
<dbReference type="Proteomes" id="UP001320119">
    <property type="component" value="Chromosome"/>
</dbReference>
<dbReference type="KEGG" id="marq:MARGE09_P2145"/>
<dbReference type="Gene3D" id="3.30.413.10">
    <property type="entry name" value="Sulfite Reductase Hemoprotein, domain 1"/>
    <property type="match status" value="2"/>
</dbReference>
<name>A0AAN1WHY7_9GAMM</name>
<gene>
    <name evidence="10" type="ORF">MARGE09_P2145</name>
</gene>
<dbReference type="Pfam" id="PF03460">
    <property type="entry name" value="NIR_SIR_ferr"/>
    <property type="match status" value="2"/>
</dbReference>
<dbReference type="GO" id="GO:0048307">
    <property type="term" value="F:ferredoxin-nitrite reductase activity"/>
    <property type="evidence" value="ECO:0007669"/>
    <property type="project" value="UniProtKB-EC"/>
</dbReference>
<keyword evidence="5 10" id="KW-0560">Oxidoreductase</keyword>
<sequence>MIATDKPQSKGFTPEQQKYLTDVLTKLNLHRAFQGGSQKDVPETLFGTPLEDLCKEEIAKYETHPLDLWDKIVQFNDRNQIAEGIDQFMFRHFGIFNVEPNSPGYMCRLRIPSCKMRGDQLMMLGDLSEDVAGGYAHVTTRGNFQLREIAPNRVLDLFAGLYDMGLSCKGSGADSARNITASPTAGFDVSEVTDLHQYGIKLSHIILNNRDLNGLPRKFNISFDNAGSISCVSDTNDIGFVAVKVKENPVAVEPGIYCRILLGGITGHYDFARDTGIVCKPEDSPEIAEAMLRVYIEHADRTNRKKARLKYVLDEHGFDWFIAKTQEKLDAFGNGVQMMRLSQEYDAPRAEIKRQAHIGVHPQKQQGFNYVGIALEVGKMMPDQMRALGKIAQRYGQNDIRLTVWQNLLIPHIADADVDAVVAEIEAMGLSVNASSFAAGAIACTGKWACKFGGAYTKKDATNLVKHLETKFTLDQPINIHLTGCHHTCAQHYIGDIGMIGAATADGREGYNIVLGGGSDTDIGLAKEFCGPIAAEDINALVENVIAKYLELRQGSESFLSFTRRHDIEELKTVLLVQ</sequence>
<accession>A0AAN1WHY7</accession>
<comment type="similarity">
    <text evidence="1">Belongs to the nitrite and sulfite reductase 4Fe-4S domain family.</text>
</comment>
<feature type="domain" description="Nitrite/sulphite reductase 4Fe-4S" evidence="8">
    <location>
        <begin position="443"/>
        <end position="551"/>
    </location>
</feature>
<dbReference type="RefSeq" id="WP_236981965.1">
    <property type="nucleotide sequence ID" value="NZ_AP023086.1"/>
</dbReference>
<keyword evidence="2" id="KW-0004">4Fe-4S</keyword>
<dbReference type="InterPro" id="IPR005117">
    <property type="entry name" value="NiRdtase/SiRdtase_haem-b_fer"/>
</dbReference>
<evidence type="ECO:0000259" key="9">
    <source>
        <dbReference type="Pfam" id="PF03460"/>
    </source>
</evidence>
<dbReference type="GO" id="GO:0046872">
    <property type="term" value="F:metal ion binding"/>
    <property type="evidence" value="ECO:0007669"/>
    <property type="project" value="UniProtKB-KW"/>
</dbReference>
<evidence type="ECO:0000256" key="1">
    <source>
        <dbReference type="ARBA" id="ARBA00010429"/>
    </source>
</evidence>
<feature type="domain" description="Nitrite/sulphite reductase 4Fe-4S" evidence="8">
    <location>
        <begin position="173"/>
        <end position="329"/>
    </location>
</feature>
<keyword evidence="3" id="KW-0349">Heme</keyword>
<dbReference type="InterPro" id="IPR006066">
    <property type="entry name" value="NO2/SO3_Rdtase_FeS/sirohaem_BS"/>
</dbReference>
<feature type="domain" description="Nitrite/Sulfite reductase ferredoxin-like" evidence="9">
    <location>
        <begin position="104"/>
        <end position="161"/>
    </location>
</feature>
<evidence type="ECO:0000313" key="11">
    <source>
        <dbReference type="Proteomes" id="UP001320119"/>
    </source>
</evidence>
<keyword evidence="11" id="KW-1185">Reference proteome</keyword>
<dbReference type="AlphaFoldDB" id="A0AAN1WHY7"/>
<organism evidence="10 11">
    <name type="scientific">Marinagarivorans cellulosilyticus</name>
    <dbReference type="NCBI Taxonomy" id="2721545"/>
    <lineage>
        <taxon>Bacteria</taxon>
        <taxon>Pseudomonadati</taxon>
        <taxon>Pseudomonadota</taxon>
        <taxon>Gammaproteobacteria</taxon>
        <taxon>Cellvibrionales</taxon>
        <taxon>Cellvibrionaceae</taxon>
        <taxon>Marinagarivorans</taxon>
    </lineage>
</organism>
<dbReference type="SUPFAM" id="SSF55124">
    <property type="entry name" value="Nitrite/Sulfite reductase N-terminal domain-like"/>
    <property type="match status" value="2"/>
</dbReference>
<dbReference type="InterPro" id="IPR012798">
    <property type="entry name" value="Cbl_synth_CobG-like"/>
</dbReference>
<keyword evidence="4" id="KW-0479">Metal-binding</keyword>
<dbReference type="InterPro" id="IPR006067">
    <property type="entry name" value="NO2/SO3_Rdtase_4Fe4S_dom"/>
</dbReference>
<dbReference type="PANTHER" id="PTHR32439:SF0">
    <property type="entry name" value="FERREDOXIN--NITRITE REDUCTASE, CHLOROPLASTIC"/>
    <property type="match status" value="1"/>
</dbReference>
<evidence type="ECO:0000259" key="8">
    <source>
        <dbReference type="Pfam" id="PF01077"/>
    </source>
</evidence>
<evidence type="ECO:0000256" key="5">
    <source>
        <dbReference type="ARBA" id="ARBA00023002"/>
    </source>
</evidence>
<keyword evidence="7" id="KW-0411">Iron-sulfur</keyword>
<dbReference type="Pfam" id="PF01077">
    <property type="entry name" value="NIR_SIR"/>
    <property type="match status" value="2"/>
</dbReference>
<dbReference type="PROSITE" id="PS00365">
    <property type="entry name" value="NIR_SIR"/>
    <property type="match status" value="1"/>
</dbReference>
<dbReference type="GO" id="GO:0020037">
    <property type="term" value="F:heme binding"/>
    <property type="evidence" value="ECO:0007669"/>
    <property type="project" value="InterPro"/>
</dbReference>
<evidence type="ECO:0000256" key="7">
    <source>
        <dbReference type="ARBA" id="ARBA00023014"/>
    </source>
</evidence>
<protein>
    <submittedName>
        <fullName evidence="10">Ferredoxin-nitrite reductase</fullName>
        <ecNumber evidence="10">1.7.7.1</ecNumber>
    </submittedName>
</protein>
<evidence type="ECO:0000256" key="6">
    <source>
        <dbReference type="ARBA" id="ARBA00023004"/>
    </source>
</evidence>
<keyword evidence="6" id="KW-0408">Iron</keyword>
<dbReference type="InterPro" id="IPR051329">
    <property type="entry name" value="NIR_SIR_4Fe-4S"/>
</dbReference>
<dbReference type="InterPro" id="IPR045854">
    <property type="entry name" value="NO2/SO3_Rdtase_4Fe4S_sf"/>
</dbReference>
<proteinExistence type="inferred from homology"/>
<evidence type="ECO:0000256" key="2">
    <source>
        <dbReference type="ARBA" id="ARBA00022485"/>
    </source>
</evidence>
<reference evidence="10 11" key="1">
    <citation type="journal article" date="2022" name="IScience">
        <title>An ultrasensitive nanofiber-based assay for enzymatic hydrolysis and deep-sea microbial degradation of cellulose.</title>
        <authorList>
            <person name="Tsudome M."/>
            <person name="Tachioka M."/>
            <person name="Miyazaki M."/>
            <person name="Uchimura K."/>
            <person name="Tsuda M."/>
            <person name="Takaki Y."/>
            <person name="Deguchi S."/>
        </authorList>
    </citation>
    <scope>NUCLEOTIDE SEQUENCE [LARGE SCALE GENOMIC DNA]</scope>
    <source>
        <strain evidence="10 11">GE09</strain>
    </source>
</reference>
<dbReference type="SUPFAM" id="SSF56014">
    <property type="entry name" value="Nitrite and sulphite reductase 4Fe-4S domain-like"/>
    <property type="match status" value="2"/>
</dbReference>
<evidence type="ECO:0000256" key="4">
    <source>
        <dbReference type="ARBA" id="ARBA00022723"/>
    </source>
</evidence>
<feature type="domain" description="Nitrite/Sulfite reductase ferredoxin-like" evidence="9">
    <location>
        <begin position="361"/>
        <end position="427"/>
    </location>
</feature>
<dbReference type="EMBL" id="AP023086">
    <property type="protein sequence ID" value="BCD97944.1"/>
    <property type="molecule type" value="Genomic_DNA"/>
</dbReference>
<evidence type="ECO:0000313" key="10">
    <source>
        <dbReference type="EMBL" id="BCD97944.1"/>
    </source>
</evidence>
<dbReference type="PANTHER" id="PTHR32439">
    <property type="entry name" value="FERREDOXIN--NITRITE REDUCTASE, CHLOROPLASTIC"/>
    <property type="match status" value="1"/>
</dbReference>
<evidence type="ECO:0000256" key="3">
    <source>
        <dbReference type="ARBA" id="ARBA00022617"/>
    </source>
</evidence>
<dbReference type="NCBIfam" id="NF007126">
    <property type="entry name" value="PRK09567.1"/>
    <property type="match status" value="1"/>
</dbReference>